<feature type="coiled-coil region" evidence="1">
    <location>
        <begin position="286"/>
        <end position="313"/>
    </location>
</feature>
<organism evidence="3">
    <name type="scientific">Eutreptiella gymnastica</name>
    <dbReference type="NCBI Taxonomy" id="73025"/>
    <lineage>
        <taxon>Eukaryota</taxon>
        <taxon>Discoba</taxon>
        <taxon>Euglenozoa</taxon>
        <taxon>Euglenida</taxon>
        <taxon>Spirocuta</taxon>
        <taxon>Euglenophyceae</taxon>
        <taxon>Eutreptiales</taxon>
        <taxon>Eutreptiaceae</taxon>
        <taxon>Eutreptiella</taxon>
    </lineage>
</organism>
<protein>
    <submittedName>
        <fullName evidence="3">Uncharacterized protein</fullName>
    </submittedName>
</protein>
<evidence type="ECO:0000256" key="1">
    <source>
        <dbReference type="SAM" id="Coils"/>
    </source>
</evidence>
<feature type="compositionally biased region" description="Polar residues" evidence="2">
    <location>
        <begin position="143"/>
        <end position="155"/>
    </location>
</feature>
<feature type="coiled-coil region" evidence="1">
    <location>
        <begin position="205"/>
        <end position="232"/>
    </location>
</feature>
<evidence type="ECO:0000313" key="3">
    <source>
        <dbReference type="EMBL" id="CAD9015473.1"/>
    </source>
</evidence>
<feature type="compositionally biased region" description="Basic and acidic residues" evidence="2">
    <location>
        <begin position="21"/>
        <end position="38"/>
    </location>
</feature>
<accession>A0A7S1NEA8</accession>
<proteinExistence type="predicted"/>
<reference evidence="3" key="1">
    <citation type="submission" date="2021-01" db="EMBL/GenBank/DDBJ databases">
        <authorList>
            <person name="Corre E."/>
            <person name="Pelletier E."/>
            <person name="Niang G."/>
            <person name="Scheremetjew M."/>
            <person name="Finn R."/>
            <person name="Kale V."/>
            <person name="Holt S."/>
            <person name="Cochrane G."/>
            <person name="Meng A."/>
            <person name="Brown T."/>
            <person name="Cohen L."/>
        </authorList>
    </citation>
    <scope>NUCLEOTIDE SEQUENCE</scope>
    <source>
        <strain evidence="3">NIES-381</strain>
    </source>
</reference>
<gene>
    <name evidence="3" type="ORF">EGYM00392_LOCUS26581</name>
</gene>
<feature type="compositionally biased region" description="Polar residues" evidence="2">
    <location>
        <begin position="109"/>
        <end position="122"/>
    </location>
</feature>
<dbReference type="EMBL" id="HBGA01071084">
    <property type="protein sequence ID" value="CAD9015473.1"/>
    <property type="molecule type" value="Transcribed_RNA"/>
</dbReference>
<dbReference type="AlphaFoldDB" id="A0A7S1NEA8"/>
<name>A0A7S1NEA8_9EUGL</name>
<evidence type="ECO:0000256" key="2">
    <source>
        <dbReference type="SAM" id="MobiDB-lite"/>
    </source>
</evidence>
<feature type="region of interest" description="Disordered" evidence="2">
    <location>
        <begin position="15"/>
        <end position="42"/>
    </location>
</feature>
<sequence length="366" mass="40962">MATRTLDLVPNIKRAGFTDRPMPKDKVGAPKPSREFCRHPQQRGYTQVYYGTTTQEQGPQFTSTCGAQHGGISLDASTRSSPRSERTAFTVRTRLSTSTSLPTNAVAGTANNLGRFQGRSFQTTRRSNPRPPSTSTPERQEADLSSTFQVSSLSMSDVEAEASTKEQQEPPPPQPARQLSYGTPINVNYNNSKNNMVHVRVRSNEVLFQAEEEELRAKAERLEAELHAFKEKKAGAALSQYEEDLRAQQALKEQQFTDNLLMQRDTKVSLLLHRKDASREKLSQFKAQTRAKIAELETILQEVDEQIEGLDEMYKRCVQDLEAEHEAELAQGLQAMSKRVAELVAIKAAELQHQPPTSHLRQSGPL</sequence>
<keyword evidence="1" id="KW-0175">Coiled coil</keyword>
<feature type="region of interest" description="Disordered" evidence="2">
    <location>
        <begin position="72"/>
        <end position="185"/>
    </location>
</feature>
<feature type="compositionally biased region" description="Low complexity" evidence="2">
    <location>
        <begin position="92"/>
        <end position="101"/>
    </location>
</feature>